<evidence type="ECO:0000256" key="2">
    <source>
        <dbReference type="SAM" id="Coils"/>
    </source>
</evidence>
<dbReference type="EMBL" id="SNXW01000020">
    <property type="protein sequence ID" value="TDP78671.1"/>
    <property type="molecule type" value="Genomic_DNA"/>
</dbReference>
<name>A0A4R6QZB3_9BURK</name>
<dbReference type="OrthoDB" id="9791261at2"/>
<dbReference type="AlphaFoldDB" id="A0A4R6QZB3"/>
<keyword evidence="2" id="KW-0175">Coiled coil</keyword>
<reference evidence="4 5" key="1">
    <citation type="submission" date="2019-03" db="EMBL/GenBank/DDBJ databases">
        <title>Genomic Encyclopedia of Type Strains, Phase IV (KMG-IV): sequencing the most valuable type-strain genomes for metagenomic binning, comparative biology and taxonomic classification.</title>
        <authorList>
            <person name="Goeker M."/>
        </authorList>
    </citation>
    <scope>NUCLEOTIDE SEQUENCE [LARGE SCALE GENOMIC DNA]</scope>
    <source>
        <strain evidence="4 5">DSM 11901</strain>
    </source>
</reference>
<evidence type="ECO:0000256" key="1">
    <source>
        <dbReference type="ARBA" id="ARBA00007613"/>
    </source>
</evidence>
<accession>A0A4R6QZB3</accession>
<evidence type="ECO:0000313" key="4">
    <source>
        <dbReference type="EMBL" id="TDP78671.1"/>
    </source>
</evidence>
<keyword evidence="3" id="KW-0732">Signal</keyword>
<sequence>MHPHVRARRLTRIVACALVAAQMPILAQAADAPPFGILLAQALAESPAFLEQQADVGAALADAAQAKAWPNPRLDTLVENLGAPQSGGQSQRQSTYSLTQPLEILGQRAARVQVSERQLGVAEARRYQAKVDFAADLAIAHATVEAMLARKALAQDDLKRAQEDLRAARAQVQAGREADIRQAQASASVAASQAAAIAADADTSQALNRLSMLAGASTPYTGVSERLLAVVRPAVNPVQGESLAVATARAEREALEAQVTVEQKKWLPDINVSAGVRRYAWSSQSGYVLGVSASIPLFDQNVNGVAAARQRIAAAEARLAAAVLQADATRRSAQAQVGAAEQRLLAATEGEQAASEAYRLGRIGYESGKTSLMELLAIRRALSESKGLTIDAQLARVRALSALAQADGKPAFGDEK</sequence>
<dbReference type="PANTHER" id="PTHR30203:SF24">
    <property type="entry name" value="BLR4935 PROTEIN"/>
    <property type="match status" value="1"/>
</dbReference>
<feature type="coiled-coil region" evidence="2">
    <location>
        <begin position="144"/>
        <end position="178"/>
    </location>
</feature>
<evidence type="ECO:0000313" key="5">
    <source>
        <dbReference type="Proteomes" id="UP000294593"/>
    </source>
</evidence>
<gene>
    <name evidence="4" type="ORF">EV672_1203</name>
</gene>
<dbReference type="InterPro" id="IPR003423">
    <property type="entry name" value="OMP_efflux"/>
</dbReference>
<dbReference type="InterPro" id="IPR010131">
    <property type="entry name" value="MdtP/NodT-like"/>
</dbReference>
<dbReference type="Pfam" id="PF02321">
    <property type="entry name" value="OEP"/>
    <property type="match status" value="2"/>
</dbReference>
<comment type="caution">
    <text evidence="4">The sequence shown here is derived from an EMBL/GenBank/DDBJ whole genome shotgun (WGS) entry which is preliminary data.</text>
</comment>
<dbReference type="SUPFAM" id="SSF56954">
    <property type="entry name" value="Outer membrane efflux proteins (OEP)"/>
    <property type="match status" value="1"/>
</dbReference>
<dbReference type="GO" id="GO:0015562">
    <property type="term" value="F:efflux transmembrane transporter activity"/>
    <property type="evidence" value="ECO:0007669"/>
    <property type="project" value="InterPro"/>
</dbReference>
<organism evidence="4 5">
    <name type="scientific">Aquabacterium commune</name>
    <dbReference type="NCBI Taxonomy" id="70586"/>
    <lineage>
        <taxon>Bacteria</taxon>
        <taxon>Pseudomonadati</taxon>
        <taxon>Pseudomonadota</taxon>
        <taxon>Betaproteobacteria</taxon>
        <taxon>Burkholderiales</taxon>
        <taxon>Aquabacterium</taxon>
    </lineage>
</organism>
<feature type="signal peptide" evidence="3">
    <location>
        <begin position="1"/>
        <end position="29"/>
    </location>
</feature>
<proteinExistence type="inferred from homology"/>
<dbReference type="PANTHER" id="PTHR30203">
    <property type="entry name" value="OUTER MEMBRANE CATION EFFLUX PROTEIN"/>
    <property type="match status" value="1"/>
</dbReference>
<dbReference type="Gene3D" id="1.20.1600.10">
    <property type="entry name" value="Outer membrane efflux proteins (OEP)"/>
    <property type="match status" value="1"/>
</dbReference>
<feature type="chain" id="PRO_5020810549" evidence="3">
    <location>
        <begin position="30"/>
        <end position="416"/>
    </location>
</feature>
<keyword evidence="5" id="KW-1185">Reference proteome</keyword>
<comment type="similarity">
    <text evidence="1">Belongs to the outer membrane factor (OMF) (TC 1.B.17) family.</text>
</comment>
<protein>
    <submittedName>
        <fullName evidence="4">Cobalt-zinc-cadmium efflux system outer membrane protein</fullName>
    </submittedName>
</protein>
<dbReference type="Proteomes" id="UP000294593">
    <property type="component" value="Unassembled WGS sequence"/>
</dbReference>
<evidence type="ECO:0000256" key="3">
    <source>
        <dbReference type="SAM" id="SignalP"/>
    </source>
</evidence>